<proteinExistence type="predicted"/>
<dbReference type="EMBL" id="SNWX01000006">
    <property type="protein sequence ID" value="TDO92359.1"/>
    <property type="molecule type" value="Genomic_DNA"/>
</dbReference>
<keyword evidence="1" id="KW-0472">Membrane</keyword>
<keyword evidence="1" id="KW-1133">Transmembrane helix</keyword>
<dbReference type="RefSeq" id="WP_133514588.1">
    <property type="nucleotide sequence ID" value="NZ_SNWX01000006.1"/>
</dbReference>
<dbReference type="AlphaFoldDB" id="A0A4R6LY70"/>
<evidence type="ECO:0000313" key="2">
    <source>
        <dbReference type="EMBL" id="TDO92359.1"/>
    </source>
</evidence>
<accession>A0A4R6LY70</accession>
<feature type="transmembrane region" description="Helical" evidence="1">
    <location>
        <begin position="46"/>
        <end position="66"/>
    </location>
</feature>
<organism evidence="2 3">
    <name type="scientific">Halanaerobium saccharolyticum</name>
    <dbReference type="NCBI Taxonomy" id="43595"/>
    <lineage>
        <taxon>Bacteria</taxon>
        <taxon>Bacillati</taxon>
        <taxon>Bacillota</taxon>
        <taxon>Clostridia</taxon>
        <taxon>Halanaerobiales</taxon>
        <taxon>Halanaerobiaceae</taxon>
        <taxon>Halanaerobium</taxon>
    </lineage>
</organism>
<sequence length="67" mass="7291">MKKDKKGHLIAGFLIGLLLNFWFAALAGAAKEIYDYLNPKNHTVELADFLFTAAGGLIATLIKSVII</sequence>
<keyword evidence="1" id="KW-0812">Transmembrane</keyword>
<gene>
    <name evidence="2" type="ORF">DFR79_106172</name>
</gene>
<comment type="caution">
    <text evidence="2">The sequence shown here is derived from an EMBL/GenBank/DDBJ whole genome shotgun (WGS) entry which is preliminary data.</text>
</comment>
<evidence type="ECO:0000256" key="1">
    <source>
        <dbReference type="SAM" id="Phobius"/>
    </source>
</evidence>
<protein>
    <submittedName>
        <fullName evidence="2">Uncharacterized protein</fullName>
    </submittedName>
</protein>
<reference evidence="2 3" key="1">
    <citation type="submission" date="2019-03" db="EMBL/GenBank/DDBJ databases">
        <title>Subsurface microbial communities from deep shales in Ohio and West Virginia, USA.</title>
        <authorList>
            <person name="Wrighton K."/>
        </authorList>
    </citation>
    <scope>NUCLEOTIDE SEQUENCE [LARGE SCALE GENOMIC DNA]</scope>
    <source>
        <strain evidence="2 3">MA284_T2</strain>
    </source>
</reference>
<name>A0A4R6LY70_9FIRM</name>
<dbReference type="Proteomes" id="UP000295064">
    <property type="component" value="Unassembled WGS sequence"/>
</dbReference>
<evidence type="ECO:0000313" key="3">
    <source>
        <dbReference type="Proteomes" id="UP000295064"/>
    </source>
</evidence>